<evidence type="ECO:0000313" key="3">
    <source>
        <dbReference type="EMBL" id="KAF2837971.1"/>
    </source>
</evidence>
<feature type="compositionally biased region" description="Polar residues" evidence="1">
    <location>
        <begin position="82"/>
        <end position="93"/>
    </location>
</feature>
<feature type="transmembrane region" description="Helical" evidence="2">
    <location>
        <begin position="521"/>
        <end position="545"/>
    </location>
</feature>
<evidence type="ECO:0000256" key="2">
    <source>
        <dbReference type="SAM" id="Phobius"/>
    </source>
</evidence>
<feature type="compositionally biased region" description="Basic and acidic residues" evidence="1">
    <location>
        <begin position="584"/>
        <end position="604"/>
    </location>
</feature>
<dbReference type="Pfam" id="PF11204">
    <property type="entry name" value="DUF2985"/>
    <property type="match status" value="1"/>
</dbReference>
<feature type="transmembrane region" description="Helical" evidence="2">
    <location>
        <begin position="490"/>
        <end position="515"/>
    </location>
</feature>
<reference evidence="3" key="1">
    <citation type="journal article" date="2020" name="Stud. Mycol.">
        <title>101 Dothideomycetes genomes: a test case for predicting lifestyles and emergence of pathogens.</title>
        <authorList>
            <person name="Haridas S."/>
            <person name="Albert R."/>
            <person name="Binder M."/>
            <person name="Bloem J."/>
            <person name="Labutti K."/>
            <person name="Salamov A."/>
            <person name="Andreopoulos B."/>
            <person name="Baker S."/>
            <person name="Barry K."/>
            <person name="Bills G."/>
            <person name="Bluhm B."/>
            <person name="Cannon C."/>
            <person name="Castanera R."/>
            <person name="Culley D."/>
            <person name="Daum C."/>
            <person name="Ezra D."/>
            <person name="Gonzalez J."/>
            <person name="Henrissat B."/>
            <person name="Kuo A."/>
            <person name="Liang C."/>
            <person name="Lipzen A."/>
            <person name="Lutzoni F."/>
            <person name="Magnuson J."/>
            <person name="Mondo S."/>
            <person name="Nolan M."/>
            <person name="Ohm R."/>
            <person name="Pangilinan J."/>
            <person name="Park H.-J."/>
            <person name="Ramirez L."/>
            <person name="Alfaro M."/>
            <person name="Sun H."/>
            <person name="Tritt A."/>
            <person name="Yoshinaga Y."/>
            <person name="Zwiers L.-H."/>
            <person name="Turgeon B."/>
            <person name="Goodwin S."/>
            <person name="Spatafora J."/>
            <person name="Crous P."/>
            <person name="Grigoriev I."/>
        </authorList>
    </citation>
    <scope>NUCLEOTIDE SEQUENCE</scope>
    <source>
        <strain evidence="3">CBS 101060</strain>
    </source>
</reference>
<organism evidence="3 4">
    <name type="scientific">Patellaria atrata CBS 101060</name>
    <dbReference type="NCBI Taxonomy" id="1346257"/>
    <lineage>
        <taxon>Eukaryota</taxon>
        <taxon>Fungi</taxon>
        <taxon>Dikarya</taxon>
        <taxon>Ascomycota</taxon>
        <taxon>Pezizomycotina</taxon>
        <taxon>Dothideomycetes</taxon>
        <taxon>Dothideomycetes incertae sedis</taxon>
        <taxon>Patellariales</taxon>
        <taxon>Patellariaceae</taxon>
        <taxon>Patellaria</taxon>
    </lineage>
</organism>
<dbReference type="PANTHER" id="PTHR35872">
    <property type="entry name" value="INTEGRAL MEMBRANE PROTEIN (AFU_ORTHOLOGUE AFUA_5G07110)"/>
    <property type="match status" value="1"/>
</dbReference>
<sequence>MDRFKNAINNVYPRKHDKAVQSGPESASVPLPRPAVTRDTFGKPPTSPHNLDKPLPIPPRRMFEPDEFAPDSSRLFIPSISLRRSTGNRSGQSGKDIERHDYGGVPQPSLSSHTAMETQNRGTGNLLERARDVLRDWKSDGDKNTKPPYPPNDLIWKQYDDDMVDVLDTIDPEVQTLTSLTNMQNSLFIPNLGKYVNRRPTYFLSSLGKEVAQKVAQKVKSDSEDERTQEEVPPKLPTRPEPMRRGPTLATIDSRLSDSRYAVLPQGASLAGWSHEDRLELNDHVRHMLHSRRSKFKRSMKGFWQYVQRPLGFLVTLYATLITLFGLAWVLFLIGWINVGGKQIYVVHVIDSVLVALFAVVGDGLAPFRAVDTYHMIYIAHYHHLTWKIRKERQLPELQDHNDLPTELPPPRMRKIRQGRFATTMDKMGKRFRFKKIYPNEKDLEKQREYSVLNAVQQQKFNHHAGKFAKSHTFYKPHETETHYAFPLRLLVAVVVLLDCHSLLQISLGAVTWGIDYRVRPFALTTVILCCSITCNATAGLLIWIGDKKTRKHDVLERMNRQELTQEAIEKMQKKWEKDQEEEREMKEEKHSDMDNGRSMDKRQSLNSSKVTTTPMSKKKKSNILPLFDGT</sequence>
<protein>
    <recommendedName>
        <fullName evidence="5">Integral membrane protein</fullName>
    </recommendedName>
</protein>
<name>A0A9P4VLW8_9PEZI</name>
<dbReference type="InterPro" id="IPR021369">
    <property type="entry name" value="DUF2985"/>
</dbReference>
<feature type="region of interest" description="Disordered" evidence="1">
    <location>
        <begin position="572"/>
        <end position="631"/>
    </location>
</feature>
<dbReference type="EMBL" id="MU006098">
    <property type="protein sequence ID" value="KAF2837971.1"/>
    <property type="molecule type" value="Genomic_DNA"/>
</dbReference>
<feature type="compositionally biased region" description="Polar residues" evidence="1">
    <location>
        <begin position="605"/>
        <end position="616"/>
    </location>
</feature>
<evidence type="ECO:0000256" key="1">
    <source>
        <dbReference type="SAM" id="MobiDB-lite"/>
    </source>
</evidence>
<feature type="region of interest" description="Disordered" evidence="1">
    <location>
        <begin position="1"/>
        <end position="126"/>
    </location>
</feature>
<gene>
    <name evidence="3" type="ORF">M501DRAFT_995233</name>
</gene>
<feature type="compositionally biased region" description="Polar residues" evidence="1">
    <location>
        <begin position="108"/>
        <end position="123"/>
    </location>
</feature>
<keyword evidence="2" id="KW-0472">Membrane</keyword>
<feature type="region of interest" description="Disordered" evidence="1">
    <location>
        <begin position="218"/>
        <end position="247"/>
    </location>
</feature>
<dbReference type="OrthoDB" id="3365211at2759"/>
<dbReference type="Proteomes" id="UP000799429">
    <property type="component" value="Unassembled WGS sequence"/>
</dbReference>
<evidence type="ECO:0000313" key="4">
    <source>
        <dbReference type="Proteomes" id="UP000799429"/>
    </source>
</evidence>
<keyword evidence="2" id="KW-1133">Transmembrane helix</keyword>
<dbReference type="AlphaFoldDB" id="A0A9P4VLW8"/>
<comment type="caution">
    <text evidence="3">The sequence shown here is derived from an EMBL/GenBank/DDBJ whole genome shotgun (WGS) entry which is preliminary data.</text>
</comment>
<feature type="transmembrane region" description="Helical" evidence="2">
    <location>
        <begin position="343"/>
        <end position="366"/>
    </location>
</feature>
<evidence type="ECO:0008006" key="5">
    <source>
        <dbReference type="Google" id="ProtNLM"/>
    </source>
</evidence>
<keyword evidence="2" id="KW-0812">Transmembrane</keyword>
<keyword evidence="4" id="KW-1185">Reference proteome</keyword>
<accession>A0A9P4VLW8</accession>
<feature type="transmembrane region" description="Helical" evidence="2">
    <location>
        <begin position="311"/>
        <end position="337"/>
    </location>
</feature>
<proteinExistence type="predicted"/>
<dbReference type="PANTHER" id="PTHR35872:SF2">
    <property type="entry name" value="INTEGRAL MEMBRANE PROTEIN (AFU_ORTHOLOGUE AFUA_5G07110)"/>
    <property type="match status" value="1"/>
</dbReference>